<feature type="signal peptide" evidence="1">
    <location>
        <begin position="1"/>
        <end position="26"/>
    </location>
</feature>
<organism evidence="2">
    <name type="scientific">Pinus taeda</name>
    <name type="common">Loblolly pine</name>
    <dbReference type="NCBI Taxonomy" id="3352"/>
    <lineage>
        <taxon>Eukaryota</taxon>
        <taxon>Viridiplantae</taxon>
        <taxon>Streptophyta</taxon>
        <taxon>Embryophyta</taxon>
        <taxon>Tracheophyta</taxon>
        <taxon>Spermatophyta</taxon>
        <taxon>Pinopsida</taxon>
        <taxon>Pinidae</taxon>
        <taxon>Conifers I</taxon>
        <taxon>Pinales</taxon>
        <taxon>Pinaceae</taxon>
        <taxon>Pinus</taxon>
        <taxon>Pinus subgen. Pinus</taxon>
    </lineage>
</organism>
<dbReference type="PANTHER" id="PTHR31694:SF26">
    <property type="entry name" value="OS05G0151100 PROTEIN"/>
    <property type="match status" value="1"/>
</dbReference>
<name>A0A5B8LDM4_PINTA</name>
<evidence type="ECO:0000256" key="1">
    <source>
        <dbReference type="SAM" id="SignalP"/>
    </source>
</evidence>
<dbReference type="EMBL" id="MK388871">
    <property type="protein sequence ID" value="QDZ06026.1"/>
    <property type="molecule type" value="mRNA"/>
</dbReference>
<reference evidence="2" key="1">
    <citation type="submission" date="2019-01" db="EMBL/GenBank/DDBJ databases">
        <title>Genes encoding secretory proteins associated with pine pollen germination: Predicted functions, subcellular localizations and expression patterns.</title>
        <authorList>
            <person name="Fernando D.D."/>
            <person name="Salazar A.M."/>
        </authorList>
    </citation>
    <scope>NUCLEOTIDE SEQUENCE</scope>
    <source>
        <tissue evidence="2">Germinated pollen</tissue>
    </source>
</reference>
<proteinExistence type="evidence at transcript level"/>
<evidence type="ECO:0000313" key="2">
    <source>
        <dbReference type="EMBL" id="QDZ06026.1"/>
    </source>
</evidence>
<sequence length="325" mass="35427">MAMSKLYLCLQAVLLLSLDASPLAQALLTVRDLHHHGYHHSPTGPSTSNLSTGPSYTPVPVKGKDVDWLEFPINLEYLEAEFFLWSAFGYGLDKAAPELVSGGPPPIGGQKANLDPFLLEVIKEFAYQEVGHLRALKKTVPGFPRPQLDLSASNFAKVVNVALNTTLSPPFNPYASSLNYLLASYLIPYVGLTGYVGANPHLRNPTAKRLVAGLLGVESGQDAVIRALLFEQKGDLVVPYPYTVSEFTLRLSNLRNTLGHTGIADEGVIPRYILAGDRYFVAYARTPAQILRIVYSSGNESSPGGFYPHGADGRFARHYLSKARN</sequence>
<keyword evidence="1" id="KW-0732">Signal</keyword>
<dbReference type="AlphaFoldDB" id="A0A5B8LDM4"/>
<dbReference type="PANTHER" id="PTHR31694">
    <property type="entry name" value="DESICCATION-LIKE PROTEIN"/>
    <property type="match status" value="1"/>
</dbReference>
<protein>
    <submittedName>
        <fullName evidence="2">Desiccation-related protein</fullName>
    </submittedName>
</protein>
<accession>A0A5B8LDM4</accession>
<dbReference type="InterPro" id="IPR052965">
    <property type="entry name" value="Pigment-catalase-like"/>
</dbReference>
<feature type="chain" id="PRO_5022758217" evidence="1">
    <location>
        <begin position="27"/>
        <end position="325"/>
    </location>
</feature>
<dbReference type="Pfam" id="PF13668">
    <property type="entry name" value="Ferritin_2"/>
    <property type="match status" value="1"/>
</dbReference>